<name>A0A2K2A0N6_POPTR</name>
<proteinExistence type="predicted"/>
<organism evidence="2 3">
    <name type="scientific">Populus trichocarpa</name>
    <name type="common">Western balsam poplar</name>
    <name type="synonym">Populus balsamifera subsp. trichocarpa</name>
    <dbReference type="NCBI Taxonomy" id="3694"/>
    <lineage>
        <taxon>Eukaryota</taxon>
        <taxon>Viridiplantae</taxon>
        <taxon>Streptophyta</taxon>
        <taxon>Embryophyta</taxon>
        <taxon>Tracheophyta</taxon>
        <taxon>Spermatophyta</taxon>
        <taxon>Magnoliopsida</taxon>
        <taxon>eudicotyledons</taxon>
        <taxon>Gunneridae</taxon>
        <taxon>Pentapetalae</taxon>
        <taxon>rosids</taxon>
        <taxon>fabids</taxon>
        <taxon>Malpighiales</taxon>
        <taxon>Salicaceae</taxon>
        <taxon>Saliceae</taxon>
        <taxon>Populus</taxon>
    </lineage>
</organism>
<gene>
    <name evidence="2" type="ORF">POPTR_006G116300</name>
</gene>
<dbReference type="AlphaFoldDB" id="A0A2K2A0N6"/>
<keyword evidence="3" id="KW-1185">Reference proteome</keyword>
<reference evidence="2 3" key="1">
    <citation type="journal article" date="2006" name="Science">
        <title>The genome of black cottonwood, Populus trichocarpa (Torr. &amp; Gray).</title>
        <authorList>
            <person name="Tuskan G.A."/>
            <person name="Difazio S."/>
            <person name="Jansson S."/>
            <person name="Bohlmann J."/>
            <person name="Grigoriev I."/>
            <person name="Hellsten U."/>
            <person name="Putnam N."/>
            <person name="Ralph S."/>
            <person name="Rombauts S."/>
            <person name="Salamov A."/>
            <person name="Schein J."/>
            <person name="Sterck L."/>
            <person name="Aerts A."/>
            <person name="Bhalerao R.R."/>
            <person name="Bhalerao R.P."/>
            <person name="Blaudez D."/>
            <person name="Boerjan W."/>
            <person name="Brun A."/>
            <person name="Brunner A."/>
            <person name="Busov V."/>
            <person name="Campbell M."/>
            <person name="Carlson J."/>
            <person name="Chalot M."/>
            <person name="Chapman J."/>
            <person name="Chen G.L."/>
            <person name="Cooper D."/>
            <person name="Coutinho P.M."/>
            <person name="Couturier J."/>
            <person name="Covert S."/>
            <person name="Cronk Q."/>
            <person name="Cunningham R."/>
            <person name="Davis J."/>
            <person name="Degroeve S."/>
            <person name="Dejardin A."/>
            <person name="Depamphilis C."/>
            <person name="Detter J."/>
            <person name="Dirks B."/>
            <person name="Dubchak I."/>
            <person name="Duplessis S."/>
            <person name="Ehlting J."/>
            <person name="Ellis B."/>
            <person name="Gendler K."/>
            <person name="Goodstein D."/>
            <person name="Gribskov M."/>
            <person name="Grimwood J."/>
            <person name="Groover A."/>
            <person name="Gunter L."/>
            <person name="Hamberger B."/>
            <person name="Heinze B."/>
            <person name="Helariutta Y."/>
            <person name="Henrissat B."/>
            <person name="Holligan D."/>
            <person name="Holt R."/>
            <person name="Huang W."/>
            <person name="Islam-Faridi N."/>
            <person name="Jones S."/>
            <person name="Jones-Rhoades M."/>
            <person name="Jorgensen R."/>
            <person name="Joshi C."/>
            <person name="Kangasjarvi J."/>
            <person name="Karlsson J."/>
            <person name="Kelleher C."/>
            <person name="Kirkpatrick R."/>
            <person name="Kirst M."/>
            <person name="Kohler A."/>
            <person name="Kalluri U."/>
            <person name="Larimer F."/>
            <person name="Leebens-Mack J."/>
            <person name="Leple J.C."/>
            <person name="Locascio P."/>
            <person name="Lou Y."/>
            <person name="Lucas S."/>
            <person name="Martin F."/>
            <person name="Montanini B."/>
            <person name="Napoli C."/>
            <person name="Nelson D.R."/>
            <person name="Nelson C."/>
            <person name="Nieminen K."/>
            <person name="Nilsson O."/>
            <person name="Pereda V."/>
            <person name="Peter G."/>
            <person name="Philippe R."/>
            <person name="Pilate G."/>
            <person name="Poliakov A."/>
            <person name="Razumovskaya J."/>
            <person name="Richardson P."/>
            <person name="Rinaldi C."/>
            <person name="Ritland K."/>
            <person name="Rouze P."/>
            <person name="Ryaboy D."/>
            <person name="Schmutz J."/>
            <person name="Schrader J."/>
            <person name="Segerman B."/>
            <person name="Shin H."/>
            <person name="Siddiqui A."/>
            <person name="Sterky F."/>
            <person name="Terry A."/>
            <person name="Tsai C.J."/>
            <person name="Uberbacher E."/>
            <person name="Unneberg P."/>
            <person name="Vahala J."/>
            <person name="Wall K."/>
            <person name="Wessler S."/>
            <person name="Yang G."/>
            <person name="Yin T."/>
            <person name="Douglas C."/>
            <person name="Marra M."/>
            <person name="Sandberg G."/>
            <person name="Van de Peer Y."/>
            <person name="Rokhsar D."/>
        </authorList>
    </citation>
    <scope>NUCLEOTIDE SEQUENCE [LARGE SCALE GENOMIC DNA]</scope>
    <source>
        <strain evidence="3">cv. Nisqually</strain>
    </source>
</reference>
<dbReference type="InParanoid" id="A0A2K2A0N6"/>
<protein>
    <submittedName>
        <fullName evidence="2">Uncharacterized protein</fullName>
    </submittedName>
</protein>
<sequence length="85" mass="9984">MHKQRPHTPTPKSNTPSQSPSLRKSNNLELLKTTKQYTSIAQNLSINYCKETKHLYCFYDKKDAFMTCKTSQRCFEVTNRKLLKI</sequence>
<dbReference type="Proteomes" id="UP000006729">
    <property type="component" value="Chromosome 6"/>
</dbReference>
<feature type="region of interest" description="Disordered" evidence="1">
    <location>
        <begin position="1"/>
        <end position="25"/>
    </location>
</feature>
<feature type="compositionally biased region" description="Polar residues" evidence="1">
    <location>
        <begin position="10"/>
        <end position="25"/>
    </location>
</feature>
<evidence type="ECO:0000313" key="2">
    <source>
        <dbReference type="EMBL" id="PNT31081.1"/>
    </source>
</evidence>
<dbReference type="EMBL" id="CM009295">
    <property type="protein sequence ID" value="PNT31081.1"/>
    <property type="molecule type" value="Genomic_DNA"/>
</dbReference>
<evidence type="ECO:0000256" key="1">
    <source>
        <dbReference type="SAM" id="MobiDB-lite"/>
    </source>
</evidence>
<evidence type="ECO:0000313" key="3">
    <source>
        <dbReference type="Proteomes" id="UP000006729"/>
    </source>
</evidence>
<accession>A0A2K2A0N6</accession>